<evidence type="ECO:0000313" key="2">
    <source>
        <dbReference type="EMBL" id="TGO02061.1"/>
    </source>
</evidence>
<proteinExistence type="predicted"/>
<dbReference type="EMBL" id="JSZA02000241">
    <property type="protein sequence ID" value="TGO02061.1"/>
    <property type="molecule type" value="Genomic_DNA"/>
</dbReference>
<dbReference type="AlphaFoldDB" id="A0A4E0QYM1"/>
<feature type="binding site" evidence="1">
    <location>
        <position position="137"/>
    </location>
    <ligand>
        <name>Mg(2+)</name>
        <dbReference type="ChEBI" id="CHEBI:18420"/>
        <label>1</label>
    </ligand>
</feature>
<reference evidence="2 3" key="1">
    <citation type="journal article" date="2016" name="Front. Microbiol.">
        <title>Single-Cell (Meta-)Genomics of a Dimorphic Candidatus Thiomargarita nelsonii Reveals Genomic Plasticity.</title>
        <authorList>
            <person name="Flood B.E."/>
            <person name="Fliss P."/>
            <person name="Jones D.S."/>
            <person name="Dick G.J."/>
            <person name="Jain S."/>
            <person name="Kaster A.K."/>
            <person name="Winkel M."/>
            <person name="Mussmann M."/>
            <person name="Bailey J."/>
        </authorList>
    </citation>
    <scope>NUCLEOTIDE SEQUENCE [LARGE SCALE GENOMIC DNA]</scope>
    <source>
        <strain evidence="2">Hydrate Ridge</strain>
    </source>
</reference>
<dbReference type="InterPro" id="IPR036705">
    <property type="entry name" value="Ribosyl_crysJ1_sf"/>
</dbReference>
<feature type="binding site" evidence="1">
    <location>
        <position position="134"/>
    </location>
    <ligand>
        <name>Mg(2+)</name>
        <dbReference type="ChEBI" id="CHEBI:18420"/>
        <label>1</label>
    </ligand>
</feature>
<keyword evidence="1" id="KW-0460">Magnesium</keyword>
<dbReference type="Gene3D" id="1.10.4080.10">
    <property type="entry name" value="ADP-ribosylation/Crystallin J1"/>
    <property type="match status" value="1"/>
</dbReference>
<dbReference type="SUPFAM" id="SSF101478">
    <property type="entry name" value="ADP-ribosylglycohydrolase"/>
    <property type="match status" value="1"/>
</dbReference>
<protein>
    <recommendedName>
        <fullName evidence="4">ADP-ribosylation/Crystallin J1</fullName>
    </recommendedName>
</protein>
<keyword evidence="1" id="KW-0479">Metal-binding</keyword>
<evidence type="ECO:0000313" key="3">
    <source>
        <dbReference type="Proteomes" id="UP000030428"/>
    </source>
</evidence>
<comment type="cofactor">
    <cofactor evidence="1">
        <name>Mg(2+)</name>
        <dbReference type="ChEBI" id="CHEBI:18420"/>
    </cofactor>
    <text evidence="1">Binds 2 magnesium ions per subunit.</text>
</comment>
<comment type="caution">
    <text evidence="2">The sequence shown here is derived from an EMBL/GenBank/DDBJ whole genome shotgun (WGS) entry which is preliminary data.</text>
</comment>
<dbReference type="GO" id="GO:0046872">
    <property type="term" value="F:metal ion binding"/>
    <property type="evidence" value="ECO:0007669"/>
    <property type="project" value="UniProtKB-KW"/>
</dbReference>
<dbReference type="InterPro" id="IPR005502">
    <property type="entry name" value="Ribosyl_crysJ1"/>
</dbReference>
<feature type="binding site" evidence="1">
    <location>
        <position position="136"/>
    </location>
    <ligand>
        <name>Mg(2+)</name>
        <dbReference type="ChEBI" id="CHEBI:18420"/>
        <label>1</label>
    </ligand>
</feature>
<gene>
    <name evidence="2" type="ORF">PN36_31125</name>
</gene>
<evidence type="ECO:0000256" key="1">
    <source>
        <dbReference type="PIRSR" id="PIRSR605502-1"/>
    </source>
</evidence>
<dbReference type="Pfam" id="PF03747">
    <property type="entry name" value="ADP_ribosyl_GH"/>
    <property type="match status" value="1"/>
</dbReference>
<sequence length="197" mass="21750">MTVFRFLIRVIRVIRKIPTGQGFLVVWQFPPSCTSLSHPNESCRHAVACYVIAISSLINKPGDRKLAFERAYNWAASHVNEVPRWLEEAKNNVDVPYHPQVGFLKIGLTHAFRHLLLGTDYVDAIQETLEGGGDTDTNACIVGGLIGAASGAESIPDEMQQAVLNCDTLQGSHPRPDFLHSVQLPDITKRLLAKNPI</sequence>
<accession>A0A4E0QYM1</accession>
<dbReference type="Proteomes" id="UP000030428">
    <property type="component" value="Unassembled WGS sequence"/>
</dbReference>
<name>A0A4E0QYM1_9GAMM</name>
<organism evidence="2 3">
    <name type="scientific">Candidatus Thiomargarita nelsonii</name>
    <dbReference type="NCBI Taxonomy" id="1003181"/>
    <lineage>
        <taxon>Bacteria</taxon>
        <taxon>Pseudomonadati</taxon>
        <taxon>Pseudomonadota</taxon>
        <taxon>Gammaproteobacteria</taxon>
        <taxon>Thiotrichales</taxon>
        <taxon>Thiotrichaceae</taxon>
        <taxon>Thiomargarita</taxon>
    </lineage>
</organism>
<evidence type="ECO:0008006" key="4">
    <source>
        <dbReference type="Google" id="ProtNLM"/>
    </source>
</evidence>
<keyword evidence="3" id="KW-1185">Reference proteome</keyword>